<protein>
    <submittedName>
        <fullName evidence="2">Amidohydrolase</fullName>
    </submittedName>
</protein>
<dbReference type="Gene3D" id="3.20.20.140">
    <property type="entry name" value="Metal-dependent hydrolases"/>
    <property type="match status" value="1"/>
</dbReference>
<feature type="domain" description="Amidohydrolase 3" evidence="1">
    <location>
        <begin position="75"/>
        <end position="565"/>
    </location>
</feature>
<dbReference type="Gene3D" id="2.30.40.10">
    <property type="entry name" value="Urease, subunit C, domain 1"/>
    <property type="match status" value="1"/>
</dbReference>
<dbReference type="PANTHER" id="PTHR22642">
    <property type="entry name" value="IMIDAZOLONEPROPIONASE"/>
    <property type="match status" value="1"/>
</dbReference>
<dbReference type="SUPFAM" id="SSF51338">
    <property type="entry name" value="Composite domain of metallo-dependent hydrolases"/>
    <property type="match status" value="1"/>
</dbReference>
<name>A0A939DM72_9ALTE</name>
<dbReference type="PROSITE" id="PS51257">
    <property type="entry name" value="PROKAR_LIPOPROTEIN"/>
    <property type="match status" value="1"/>
</dbReference>
<accession>A0A939DM72</accession>
<sequence length="570" mass="60844">MKHLSGICLSLWLVACTSLDGQVATSADLLIRSAHIHTLDPANPTAQAIAIKDGQILALGTNQELAGLAGPQTRVLALNGQSLLPGLIDSHIHSIEGALALDACNLEDQQLSFDQLKAEVLACAQHEPGDWLQVQNLPSVGLALDSKRLDELLSHRPLFIISTDAHTAWANSLAMQLAGIDANTPNPPNPPNGRIVRDAGGEATGVLIDGATSLVSKLLPPLPEAQKLAALEKTLQGFYQTGITAFLEANANAQSVQSFCSLAAQDKLKARLNLALGSAGAASEEEFQRLEGLRQQASDCGFTADTIKLYADGVIEYPTQSAALLAPYAGQTQGTSDWAGKLYMPTDSLQVFVLEAQRRGFNIHIHAIGDAAIQQALDAFALARAASDDHQARFSITHLQLIDPADYARFAQLDVLASMQLLWAQPDEYSVEAVLPYLGPERHARLYPAASLHRAGAQIAGGSDWNVSSFNPFEAMAVAISRTNQQAPQRGALNKAEALPLEAILQAYTVNSARLLGMENRIGQLKVGMAADLVILDRTLSAEMPPRVLAETQVLLTLIGGEVVYQKDLE</sequence>
<dbReference type="InterPro" id="IPR032466">
    <property type="entry name" value="Metal_Hydrolase"/>
</dbReference>
<dbReference type="GO" id="GO:0016810">
    <property type="term" value="F:hydrolase activity, acting on carbon-nitrogen (but not peptide) bonds"/>
    <property type="evidence" value="ECO:0007669"/>
    <property type="project" value="InterPro"/>
</dbReference>
<comment type="caution">
    <text evidence="2">The sequence shown here is derived from an EMBL/GenBank/DDBJ whole genome shotgun (WGS) entry which is preliminary data.</text>
</comment>
<reference evidence="2" key="1">
    <citation type="submission" date="2021-03" db="EMBL/GenBank/DDBJ databases">
        <title>novel species isolated from a fishpond in China.</title>
        <authorList>
            <person name="Lu H."/>
            <person name="Cai Z."/>
        </authorList>
    </citation>
    <scope>NUCLEOTIDE SEQUENCE</scope>
    <source>
        <strain evidence="2">JCM 30855</strain>
    </source>
</reference>
<organism evidence="2 3">
    <name type="scientific">Bowmanella dokdonensis</name>
    <dbReference type="NCBI Taxonomy" id="751969"/>
    <lineage>
        <taxon>Bacteria</taxon>
        <taxon>Pseudomonadati</taxon>
        <taxon>Pseudomonadota</taxon>
        <taxon>Gammaproteobacteria</taxon>
        <taxon>Alteromonadales</taxon>
        <taxon>Alteromonadaceae</taxon>
        <taxon>Bowmanella</taxon>
    </lineage>
</organism>
<dbReference type="InterPro" id="IPR011059">
    <property type="entry name" value="Metal-dep_hydrolase_composite"/>
</dbReference>
<dbReference type="InterPro" id="IPR013108">
    <property type="entry name" value="Amidohydro_3"/>
</dbReference>
<dbReference type="AlphaFoldDB" id="A0A939DM72"/>
<dbReference type="SUPFAM" id="SSF51556">
    <property type="entry name" value="Metallo-dependent hydrolases"/>
    <property type="match status" value="1"/>
</dbReference>
<evidence type="ECO:0000313" key="2">
    <source>
        <dbReference type="EMBL" id="MBN7825144.1"/>
    </source>
</evidence>
<dbReference type="Proteomes" id="UP000664654">
    <property type="component" value="Unassembled WGS sequence"/>
</dbReference>
<evidence type="ECO:0000259" key="1">
    <source>
        <dbReference type="Pfam" id="PF07969"/>
    </source>
</evidence>
<dbReference type="Pfam" id="PF07969">
    <property type="entry name" value="Amidohydro_3"/>
    <property type="match status" value="1"/>
</dbReference>
<dbReference type="EMBL" id="JAFKCV010000003">
    <property type="protein sequence ID" value="MBN7825144.1"/>
    <property type="molecule type" value="Genomic_DNA"/>
</dbReference>
<dbReference type="PANTHER" id="PTHR22642:SF2">
    <property type="entry name" value="PROTEIN LONG AFTER FAR-RED 3"/>
    <property type="match status" value="1"/>
</dbReference>
<gene>
    <name evidence="2" type="ORF">J0A66_07900</name>
</gene>
<proteinExistence type="predicted"/>
<evidence type="ECO:0000313" key="3">
    <source>
        <dbReference type="Proteomes" id="UP000664654"/>
    </source>
</evidence>
<keyword evidence="3" id="KW-1185">Reference proteome</keyword>
<dbReference type="Gene3D" id="3.10.310.70">
    <property type="match status" value="1"/>
</dbReference>
<dbReference type="CDD" id="cd01300">
    <property type="entry name" value="YtcJ_like"/>
    <property type="match status" value="1"/>
</dbReference>
<dbReference type="RefSeq" id="WP_206573244.1">
    <property type="nucleotide sequence ID" value="NZ_JAFKCV010000003.1"/>
</dbReference>
<dbReference type="InterPro" id="IPR033932">
    <property type="entry name" value="YtcJ-like"/>
</dbReference>